<name>A0A0A0VCR7_SCYTH</name>
<sequence>MLFLHIFKPGTFFLLVRSHCQNVPLHQYTQYGNVFSCCCQLGSF</sequence>
<dbReference type="EMBL" id="KF860762">
    <property type="protein sequence ID" value="AIW62658.1"/>
    <property type="molecule type" value="mRNA"/>
</dbReference>
<protein>
    <submittedName>
        <fullName evidence="1">Uncharacterized protein</fullName>
    </submittedName>
</protein>
<dbReference type="AlphaFoldDB" id="A0A0A0VCR7"/>
<proteinExistence type="evidence at transcript level"/>
<reference evidence="1" key="1">
    <citation type="submission" date="2013-11" db="EMBL/GenBank/DDBJ databases">
        <authorList>
            <person name="Thropp P.A."/>
            <person name="Correa S.M."/>
            <person name="Garb J.E."/>
            <person name="Binford G.J."/>
        </authorList>
    </citation>
    <scope>NUCLEOTIDE SEQUENCE</scope>
    <source>
        <tissue evidence="1">Venom gland</tissue>
    </source>
</reference>
<organism evidence="1">
    <name type="scientific">Scytodes thoracica</name>
    <name type="common">Spitting spider</name>
    <name type="synonym">Aranea thoracica</name>
    <dbReference type="NCBI Taxonomy" id="1112478"/>
    <lineage>
        <taxon>Eukaryota</taxon>
        <taxon>Metazoa</taxon>
        <taxon>Ecdysozoa</taxon>
        <taxon>Arthropoda</taxon>
        <taxon>Chelicerata</taxon>
        <taxon>Arachnida</taxon>
        <taxon>Araneae</taxon>
        <taxon>Araneomorphae</taxon>
        <taxon>Haplogynae</taxon>
        <taxon>Scytodoidea</taxon>
        <taxon>Scytodidae</taxon>
        <taxon>Scytodes</taxon>
    </lineage>
</organism>
<evidence type="ECO:0000313" key="1">
    <source>
        <dbReference type="EMBL" id="AIW62658.1"/>
    </source>
</evidence>
<accession>A0A0A0VCR7</accession>
<reference evidence="1" key="2">
    <citation type="journal article" date="2014" name="J. Proteome Res.">
        <title>Spit and venom from scytodes spiders: a diverse and distinct cocktail.</title>
        <authorList>
            <person name="Zobel-Thropp P.A."/>
            <person name="Correa S.M."/>
            <person name="Garb J.E."/>
            <person name="Binford G.J."/>
        </authorList>
    </citation>
    <scope>NUCLEOTIDE SEQUENCE</scope>
    <source>
        <tissue evidence="1">Venom gland</tissue>
    </source>
</reference>